<dbReference type="PROSITE" id="PS00721">
    <property type="entry name" value="FTHFS_1"/>
    <property type="match status" value="1"/>
</dbReference>
<dbReference type="SUPFAM" id="SSF52540">
    <property type="entry name" value="P-loop containing nucleoside triphosphate hydrolases"/>
    <property type="match status" value="1"/>
</dbReference>
<dbReference type="HAMAP" id="MF_01543">
    <property type="entry name" value="FTHFS"/>
    <property type="match status" value="1"/>
</dbReference>
<dbReference type="Proteomes" id="UP000182062">
    <property type="component" value="Unassembled WGS sequence"/>
</dbReference>
<keyword evidence="10" id="KW-1185">Reference proteome</keyword>
<evidence type="ECO:0000256" key="2">
    <source>
        <dbReference type="ARBA" id="ARBA00022563"/>
    </source>
</evidence>
<dbReference type="EMBL" id="MINN01000085">
    <property type="protein sequence ID" value="OIU71306.1"/>
    <property type="molecule type" value="Genomic_DNA"/>
</dbReference>
<dbReference type="InterPro" id="IPR000559">
    <property type="entry name" value="Formate_THF_ligase"/>
</dbReference>
<dbReference type="Gene3D" id="3.30.1510.10">
    <property type="entry name" value="Domain 2, N(10)-formyltetrahydrofolate synthetase"/>
    <property type="match status" value="1"/>
</dbReference>
<dbReference type="Gene3D" id="3.40.50.300">
    <property type="entry name" value="P-loop containing nucleotide triphosphate hydrolases"/>
    <property type="match status" value="1"/>
</dbReference>
<reference evidence="9 10" key="1">
    <citation type="submission" date="2016-09" db="EMBL/GenBank/DDBJ databases">
        <title>Bacillus aquimaris SAMM genome sequence reveals colonization and biosurfactant production capacities.</title>
        <authorList>
            <person name="Waghmode S.R."/>
            <person name="Suryavanshi M.V."/>
        </authorList>
    </citation>
    <scope>NUCLEOTIDE SEQUENCE [LARGE SCALE GENOMIC DNA]</scope>
    <source>
        <strain evidence="9 10">SAMM</strain>
    </source>
</reference>
<organism evidence="9 10">
    <name type="scientific">Rossellomorea aquimaris</name>
    <dbReference type="NCBI Taxonomy" id="189382"/>
    <lineage>
        <taxon>Bacteria</taxon>
        <taxon>Bacillati</taxon>
        <taxon>Bacillota</taxon>
        <taxon>Bacilli</taxon>
        <taxon>Bacillales</taxon>
        <taxon>Bacillaceae</taxon>
        <taxon>Rossellomorea</taxon>
    </lineage>
</organism>
<dbReference type="NCBIfam" id="NF010030">
    <property type="entry name" value="PRK13505.1"/>
    <property type="match status" value="1"/>
</dbReference>
<evidence type="ECO:0000256" key="1">
    <source>
        <dbReference type="ARBA" id="ARBA00004777"/>
    </source>
</evidence>
<comment type="similarity">
    <text evidence="7 8">Belongs to the formate--tetrahydrofolate ligase family.</text>
</comment>
<keyword evidence="3 8" id="KW-0436">Ligase</keyword>
<dbReference type="InterPro" id="IPR020628">
    <property type="entry name" value="Formate_THF_ligase_CS"/>
</dbReference>
<dbReference type="RefSeq" id="WP_071618693.1">
    <property type="nucleotide sequence ID" value="NZ_MINN01000085.1"/>
</dbReference>
<dbReference type="GO" id="GO:0035999">
    <property type="term" value="P:tetrahydrofolate interconversion"/>
    <property type="evidence" value="ECO:0007669"/>
    <property type="project" value="UniProtKB-UniRule"/>
</dbReference>
<proteinExistence type="inferred from homology"/>
<evidence type="ECO:0000313" key="10">
    <source>
        <dbReference type="Proteomes" id="UP000182062"/>
    </source>
</evidence>
<dbReference type="FunFam" id="3.30.1510.10:FF:000001">
    <property type="entry name" value="Formate--tetrahydrofolate ligase"/>
    <property type="match status" value="1"/>
</dbReference>
<comment type="caution">
    <text evidence="9">The sequence shown here is derived from an EMBL/GenBank/DDBJ whole genome shotgun (WGS) entry which is preliminary data.</text>
</comment>
<evidence type="ECO:0000256" key="8">
    <source>
        <dbReference type="HAMAP-Rule" id="MF_01543"/>
    </source>
</evidence>
<evidence type="ECO:0000256" key="6">
    <source>
        <dbReference type="ARBA" id="ARBA00049033"/>
    </source>
</evidence>
<dbReference type="Pfam" id="PF01268">
    <property type="entry name" value="FTHFS"/>
    <property type="match status" value="1"/>
</dbReference>
<dbReference type="Gene3D" id="3.10.410.10">
    <property type="entry name" value="Formyltetrahydrofolate synthetase, domain 3"/>
    <property type="match status" value="1"/>
</dbReference>
<dbReference type="EC" id="6.3.4.3" evidence="8"/>
<dbReference type="AlphaFoldDB" id="A0A1J6W144"/>
<comment type="catalytic activity">
    <reaction evidence="6 8">
        <text>(6S)-5,6,7,8-tetrahydrofolate + formate + ATP = (6R)-10-formyltetrahydrofolate + ADP + phosphate</text>
        <dbReference type="Rhea" id="RHEA:20221"/>
        <dbReference type="ChEBI" id="CHEBI:15740"/>
        <dbReference type="ChEBI" id="CHEBI:30616"/>
        <dbReference type="ChEBI" id="CHEBI:43474"/>
        <dbReference type="ChEBI" id="CHEBI:57453"/>
        <dbReference type="ChEBI" id="CHEBI:195366"/>
        <dbReference type="ChEBI" id="CHEBI:456216"/>
        <dbReference type="EC" id="6.3.4.3"/>
    </reaction>
</comment>
<dbReference type="GO" id="GO:0004329">
    <property type="term" value="F:formate-tetrahydrofolate ligase activity"/>
    <property type="evidence" value="ECO:0007669"/>
    <property type="project" value="UniProtKB-UniRule"/>
</dbReference>
<keyword evidence="5 8" id="KW-0067">ATP-binding</keyword>
<evidence type="ECO:0000313" key="9">
    <source>
        <dbReference type="EMBL" id="OIU71306.1"/>
    </source>
</evidence>
<evidence type="ECO:0000256" key="5">
    <source>
        <dbReference type="ARBA" id="ARBA00022840"/>
    </source>
</evidence>
<dbReference type="InterPro" id="IPR027417">
    <property type="entry name" value="P-loop_NTPase"/>
</dbReference>
<sequence>MTLTTKKLKSDIEIAQESALQPILEVAREIGLGDEDLEMYGKYKGKVSFEAIHNLNKLNDGKLILVTSINPTPAGEGKSTVTVGLGDALNRLDKKAMIAMREPSLGPVMGMKGGATGGGYAQVLPMDEINLHFTGDIHSITTANNALAAIIDNHIHQGNELNIDPRRIVWKRALDMNDRALRNVVIGLGGPMQGVPREDGFDITVASEIMAVLCLSKNLDELKKRLGKMVVAYDVNKMPVTVKDLQVEGALTLLLKDALKPNLVQTIEHTPALIHGGPFANIAHGCNSVIATRTALKLADYVVTESGFGADLGAEKFLNIKTRAAGISPDAVVLVATIRALKMHGGQSKEELKSENLEALNRGLSNLKKHMETLDEFNVSYVVAINRFISDTESEIEALNTWCEKEGVPVSLTDVWAEGGIGGLDLAQKVLTVIENNDKEFTPLYSLTDSLQNKIEFIAGKVYGAGEVDFSVKAKKQLEEFEKNGWGNLPVCMAKTQYSLSDDPRRLGRPEDFTITIRELKPKIGAGFIVALTGEVMTMPGLPKQPAALKMDVDENGKATGLF</sequence>
<dbReference type="GO" id="GO:0005524">
    <property type="term" value="F:ATP binding"/>
    <property type="evidence" value="ECO:0007669"/>
    <property type="project" value="UniProtKB-UniRule"/>
</dbReference>
<dbReference type="UniPathway" id="UPA00193"/>
<evidence type="ECO:0000256" key="3">
    <source>
        <dbReference type="ARBA" id="ARBA00022598"/>
    </source>
</evidence>
<protein>
    <recommendedName>
        <fullName evidence="8">Formate--tetrahydrofolate ligase</fullName>
        <ecNumber evidence="8">6.3.4.3</ecNumber>
    </recommendedName>
    <alternativeName>
        <fullName evidence="8">Formyltetrahydrofolate synthetase</fullName>
        <shortName evidence="8">FHS</shortName>
        <shortName evidence="8">FTHFS</shortName>
    </alternativeName>
</protein>
<comment type="pathway">
    <text evidence="1 8">One-carbon metabolism; tetrahydrofolate interconversion.</text>
</comment>
<dbReference type="PROSITE" id="PS00722">
    <property type="entry name" value="FTHFS_2"/>
    <property type="match status" value="1"/>
</dbReference>
<keyword evidence="2 8" id="KW-0554">One-carbon metabolism</keyword>
<evidence type="ECO:0000256" key="7">
    <source>
        <dbReference type="ARBA" id="ARBA00061363"/>
    </source>
</evidence>
<keyword evidence="4 8" id="KW-0547">Nucleotide-binding</keyword>
<evidence type="ECO:0000256" key="4">
    <source>
        <dbReference type="ARBA" id="ARBA00022741"/>
    </source>
</evidence>
<name>A0A1J6W144_9BACI</name>
<dbReference type="FunFam" id="3.10.410.10:FF:000001">
    <property type="entry name" value="Putative formate--tetrahydrofolate ligase"/>
    <property type="match status" value="1"/>
</dbReference>
<dbReference type="CDD" id="cd00477">
    <property type="entry name" value="FTHFS"/>
    <property type="match status" value="1"/>
</dbReference>
<accession>A0A1J6W144</accession>
<gene>
    <name evidence="8" type="primary">fhs</name>
    <name evidence="9" type="ORF">BHE18_09755</name>
</gene>
<feature type="binding site" evidence="8">
    <location>
        <begin position="72"/>
        <end position="79"/>
    </location>
    <ligand>
        <name>ATP</name>
        <dbReference type="ChEBI" id="CHEBI:30616"/>
    </ligand>
</feature>